<dbReference type="AlphaFoldDB" id="A0A495D439"/>
<sequence length="212" mass="22053">MKSILTLASAALCLAACSQPTPSFAHPDLLALAPEAVRADLIAADRHVLVVRHAMKIAPDCNGMECPLSPGGEAMVERLARLIGATPVDRAYASAACRTRLTAAAGGIPVIAHQAVDGYAVDCTEGETVSRQRSDAYADVDAAMTGWTLVGEHSNTSCLWMAAYAGAEAAQAAGCDGEGRLPEDAYGDVFWLYGRGDEWSLTVLPGAFSLGD</sequence>
<name>A0A495D439_9PROT</name>
<dbReference type="InterPro" id="IPR013078">
    <property type="entry name" value="His_Pase_superF_clade-1"/>
</dbReference>
<reference evidence="2 3" key="1">
    <citation type="submission" date="2018-10" db="EMBL/GenBank/DDBJ databases">
        <title>Genomic Encyclopedia of Type Strains, Phase IV (KMG-IV): sequencing the most valuable type-strain genomes for metagenomic binning, comparative biology and taxonomic classification.</title>
        <authorList>
            <person name="Goeker M."/>
        </authorList>
    </citation>
    <scope>NUCLEOTIDE SEQUENCE [LARGE SCALE GENOMIC DNA]</scope>
    <source>
        <strain evidence="2 3">DSM 4734</strain>
    </source>
</reference>
<evidence type="ECO:0000313" key="3">
    <source>
        <dbReference type="Proteomes" id="UP000273675"/>
    </source>
</evidence>
<dbReference type="RefSeq" id="WP_121211242.1">
    <property type="nucleotide sequence ID" value="NZ_RBIM01000004.1"/>
</dbReference>
<feature type="signal peptide" evidence="1">
    <location>
        <begin position="1"/>
        <end position="25"/>
    </location>
</feature>
<dbReference type="EMBL" id="RBIM01000004">
    <property type="protein sequence ID" value="RKQ96683.1"/>
    <property type="molecule type" value="Genomic_DNA"/>
</dbReference>
<proteinExistence type="predicted"/>
<dbReference type="Proteomes" id="UP000273675">
    <property type="component" value="Unassembled WGS sequence"/>
</dbReference>
<dbReference type="InterPro" id="IPR029033">
    <property type="entry name" value="His_PPase_superfam"/>
</dbReference>
<accession>A0A495D439</accession>
<keyword evidence="1" id="KW-0732">Signal</keyword>
<dbReference type="SUPFAM" id="SSF53254">
    <property type="entry name" value="Phosphoglycerate mutase-like"/>
    <property type="match status" value="1"/>
</dbReference>
<gene>
    <name evidence="2" type="ORF">C7435_2016</name>
</gene>
<dbReference type="Pfam" id="PF00300">
    <property type="entry name" value="His_Phos_1"/>
    <property type="match status" value="1"/>
</dbReference>
<protein>
    <submittedName>
        <fullName evidence="2">Histidine phosphatase superfamily protein (Branch 1)</fullName>
    </submittedName>
</protein>
<dbReference type="Gene3D" id="3.40.50.1240">
    <property type="entry name" value="Phosphoglycerate mutase-like"/>
    <property type="match status" value="1"/>
</dbReference>
<dbReference type="OrthoDB" id="7630790at2"/>
<comment type="caution">
    <text evidence="2">The sequence shown here is derived from an EMBL/GenBank/DDBJ whole genome shotgun (WGS) entry which is preliminary data.</text>
</comment>
<feature type="chain" id="PRO_5019796665" evidence="1">
    <location>
        <begin position="26"/>
        <end position="212"/>
    </location>
</feature>
<organism evidence="2 3">
    <name type="scientific">Maricaulis maris</name>
    <dbReference type="NCBI Taxonomy" id="74318"/>
    <lineage>
        <taxon>Bacteria</taxon>
        <taxon>Pseudomonadati</taxon>
        <taxon>Pseudomonadota</taxon>
        <taxon>Alphaproteobacteria</taxon>
        <taxon>Maricaulales</taxon>
        <taxon>Maricaulaceae</taxon>
        <taxon>Maricaulis</taxon>
    </lineage>
</organism>
<evidence type="ECO:0000313" key="2">
    <source>
        <dbReference type="EMBL" id="RKQ96683.1"/>
    </source>
</evidence>
<evidence type="ECO:0000256" key="1">
    <source>
        <dbReference type="SAM" id="SignalP"/>
    </source>
</evidence>